<reference evidence="2" key="1">
    <citation type="submission" date="2016-10" db="EMBL/GenBank/DDBJ databases">
        <authorList>
            <person name="Varghese N."/>
            <person name="Submissions S."/>
        </authorList>
    </citation>
    <scope>NUCLEOTIDE SEQUENCE [LARGE SCALE GENOMIC DNA]</scope>
    <source>
        <strain evidence="2">DSM 527</strain>
    </source>
</reference>
<evidence type="ECO:0000313" key="2">
    <source>
        <dbReference type="Proteomes" id="UP000199045"/>
    </source>
</evidence>
<organism evidence="1 2">
    <name type="scientific">Chitinophaga filiformis</name>
    <name type="common">Myxococcus filiformis</name>
    <name type="synonym">Flexibacter filiformis</name>
    <dbReference type="NCBI Taxonomy" id="104663"/>
    <lineage>
        <taxon>Bacteria</taxon>
        <taxon>Pseudomonadati</taxon>
        <taxon>Bacteroidota</taxon>
        <taxon>Chitinophagia</taxon>
        <taxon>Chitinophagales</taxon>
        <taxon>Chitinophagaceae</taxon>
        <taxon>Chitinophaga</taxon>
    </lineage>
</organism>
<accession>A0A1G7VT15</accession>
<dbReference type="Gene3D" id="3.40.50.1820">
    <property type="entry name" value="alpha/beta hydrolase"/>
    <property type="match status" value="1"/>
</dbReference>
<sequence length="86" mass="9651">MGNTLDLEDEQQSRQKGEKVTCPLLALWSSDGFVTGFGDPLVIWQSWCDNVTGEQLGASHFLMEELPSEVSTLFRAFFTNEALDHK</sequence>
<proteinExistence type="predicted"/>
<gene>
    <name evidence="1" type="ORF">SAMN04488121_105223</name>
</gene>
<dbReference type="OrthoDB" id="9773293at2"/>
<dbReference type="InterPro" id="IPR029058">
    <property type="entry name" value="AB_hydrolase_fold"/>
</dbReference>
<dbReference type="EMBL" id="FNBN01000005">
    <property type="protein sequence ID" value="SDG62040.1"/>
    <property type="molecule type" value="Genomic_DNA"/>
</dbReference>
<protein>
    <submittedName>
        <fullName evidence="1">Haloacetate dehalogenase</fullName>
    </submittedName>
</protein>
<evidence type="ECO:0000313" key="1">
    <source>
        <dbReference type="EMBL" id="SDG62040.1"/>
    </source>
</evidence>
<dbReference type="AlphaFoldDB" id="A0A1G7VT15"/>
<dbReference type="RefSeq" id="WP_089834878.1">
    <property type="nucleotide sequence ID" value="NZ_FNBN01000005.1"/>
</dbReference>
<dbReference type="SUPFAM" id="SSF53474">
    <property type="entry name" value="alpha/beta-Hydrolases"/>
    <property type="match status" value="1"/>
</dbReference>
<name>A0A1G7VT15_CHIFI</name>
<dbReference type="STRING" id="104663.SAMN04488121_105223"/>
<dbReference type="Proteomes" id="UP000199045">
    <property type="component" value="Unassembled WGS sequence"/>
</dbReference>